<dbReference type="AlphaFoldDB" id="A0AAQ3LF02"/>
<evidence type="ECO:0000313" key="3">
    <source>
        <dbReference type="EMBL" id="WOO42700.1"/>
    </source>
</evidence>
<dbReference type="RefSeq" id="WP_317835225.1">
    <property type="nucleotide sequence ID" value="NZ_CP136920.1"/>
</dbReference>
<gene>
    <name evidence="3" type="ORF">RZN69_06315</name>
</gene>
<dbReference type="Pfam" id="PF13416">
    <property type="entry name" value="SBP_bac_8"/>
    <property type="match status" value="1"/>
</dbReference>
<evidence type="ECO:0000256" key="2">
    <source>
        <dbReference type="ARBA" id="ARBA00008520"/>
    </source>
</evidence>
<dbReference type="PANTHER" id="PTHR43649">
    <property type="entry name" value="ARABINOSE-BINDING PROTEIN-RELATED"/>
    <property type="match status" value="1"/>
</dbReference>
<proteinExistence type="inferred from homology"/>
<dbReference type="KEGG" id="puo:RZN69_06315"/>
<reference evidence="3 4" key="1">
    <citation type="submission" date="2023-10" db="EMBL/GenBank/DDBJ databases">
        <title>Rubellicoccus peritrichatus gen. nov., sp. nov., isolated from an algae of coral reef tank.</title>
        <authorList>
            <person name="Luo J."/>
        </authorList>
    </citation>
    <scope>NUCLEOTIDE SEQUENCE [LARGE SCALE GENOMIC DNA]</scope>
    <source>
        <strain evidence="3 4">CR14</strain>
    </source>
</reference>
<evidence type="ECO:0000256" key="1">
    <source>
        <dbReference type="ARBA" id="ARBA00004418"/>
    </source>
</evidence>
<dbReference type="EMBL" id="CP136920">
    <property type="protein sequence ID" value="WOO42700.1"/>
    <property type="molecule type" value="Genomic_DNA"/>
</dbReference>
<protein>
    <submittedName>
        <fullName evidence="3">Extracellular solute-binding protein</fullName>
    </submittedName>
</protein>
<dbReference type="Proteomes" id="UP001304300">
    <property type="component" value="Chromosome"/>
</dbReference>
<accession>A0AAQ3LF02</accession>
<comment type="similarity">
    <text evidence="2">Belongs to the bacterial solute-binding protein 1 family.</text>
</comment>
<organism evidence="3 4">
    <name type="scientific">Rubellicoccus peritrichatus</name>
    <dbReference type="NCBI Taxonomy" id="3080537"/>
    <lineage>
        <taxon>Bacteria</taxon>
        <taxon>Pseudomonadati</taxon>
        <taxon>Verrucomicrobiota</taxon>
        <taxon>Opitutia</taxon>
        <taxon>Puniceicoccales</taxon>
        <taxon>Cerasicoccaceae</taxon>
        <taxon>Rubellicoccus</taxon>
    </lineage>
</organism>
<sequence>MDTAIQLKGITWDHSRGFTSVVATGQRFHELNPHIDIHWQKRSLQEFADKPLAALAEDYDLLVIDHPWAGFASTSGILADLNALLPADFLVDQAANSVGHSHASYQFNGGQWALAIDAATPVSAYRADILEKAGVTLPGTYDELITLAEKGLVCCPSIPLDVYGNFLNLLTAAGETIFSNEEEIVQREAGVVALERLRKFTNLIPKKFFDINPIGALEIMSQSDEFAYCPYTYGYTNYSRPGYARHLLKFGDVVGMTADKPGMTMLGGTGLAISARCKHLDVASAYAQFTASSDVQQGIFFDAGGQPGHRAAWLNPKLNTACSDFFVDTLPTLDRAFVRPRYAGYLDFQDHAGDPIHAYLREGGDAGAVLDALNKLYRETRK</sequence>
<dbReference type="InterPro" id="IPR050490">
    <property type="entry name" value="Bact_solute-bd_prot1"/>
</dbReference>
<comment type="subcellular location">
    <subcellularLocation>
        <location evidence="1">Periplasm</location>
    </subcellularLocation>
</comment>
<name>A0AAQ3LF02_9BACT</name>
<dbReference type="Gene3D" id="3.40.190.10">
    <property type="entry name" value="Periplasmic binding protein-like II"/>
    <property type="match status" value="1"/>
</dbReference>
<dbReference type="InterPro" id="IPR006059">
    <property type="entry name" value="SBP"/>
</dbReference>
<evidence type="ECO:0000313" key="4">
    <source>
        <dbReference type="Proteomes" id="UP001304300"/>
    </source>
</evidence>
<keyword evidence="4" id="KW-1185">Reference proteome</keyword>
<dbReference type="SUPFAM" id="SSF53850">
    <property type="entry name" value="Periplasmic binding protein-like II"/>
    <property type="match status" value="1"/>
</dbReference>
<dbReference type="GO" id="GO:0042597">
    <property type="term" value="C:periplasmic space"/>
    <property type="evidence" value="ECO:0007669"/>
    <property type="project" value="UniProtKB-SubCell"/>
</dbReference>